<accession>A0ABW3FDQ5</accession>
<dbReference type="EMBL" id="JBHTJV010000005">
    <property type="protein sequence ID" value="MFD0916330.1"/>
    <property type="molecule type" value="Genomic_DNA"/>
</dbReference>
<sequence length="121" mass="13595">MFKSLKSIALAGTLALGAFAATSTTASAGDVRIGVDLRGPGFDIGIGDRYFRGDRRRDRHYRTCSPRKALRKARRNGVRRAHIRRIGHRGVIVSGRKWGERVVMGFGKHRSCPIRFVRARY</sequence>
<evidence type="ECO:0000256" key="1">
    <source>
        <dbReference type="SAM" id="SignalP"/>
    </source>
</evidence>
<comment type="caution">
    <text evidence="2">The sequence shown here is derived from an EMBL/GenBank/DDBJ whole genome shotgun (WGS) entry which is preliminary data.</text>
</comment>
<keyword evidence="1" id="KW-0732">Signal</keyword>
<evidence type="ECO:0000313" key="3">
    <source>
        <dbReference type="Proteomes" id="UP001597101"/>
    </source>
</evidence>
<dbReference type="RefSeq" id="WP_377212187.1">
    <property type="nucleotide sequence ID" value="NZ_JBHTJV010000005.1"/>
</dbReference>
<evidence type="ECO:0000313" key="2">
    <source>
        <dbReference type="EMBL" id="MFD0916330.1"/>
    </source>
</evidence>
<keyword evidence="3" id="KW-1185">Reference proteome</keyword>
<dbReference type="Proteomes" id="UP001597101">
    <property type="component" value="Unassembled WGS sequence"/>
</dbReference>
<reference evidence="3" key="1">
    <citation type="journal article" date="2019" name="Int. J. Syst. Evol. Microbiol.">
        <title>The Global Catalogue of Microorganisms (GCM) 10K type strain sequencing project: providing services to taxonomists for standard genome sequencing and annotation.</title>
        <authorList>
            <consortium name="The Broad Institute Genomics Platform"/>
            <consortium name="The Broad Institute Genome Sequencing Center for Infectious Disease"/>
            <person name="Wu L."/>
            <person name="Ma J."/>
        </authorList>
    </citation>
    <scope>NUCLEOTIDE SEQUENCE [LARGE SCALE GENOMIC DNA]</scope>
    <source>
        <strain evidence="3">CCUG 60023</strain>
    </source>
</reference>
<organism evidence="2 3">
    <name type="scientific">Pseudahrensia aquimaris</name>
    <dbReference type="NCBI Taxonomy" id="744461"/>
    <lineage>
        <taxon>Bacteria</taxon>
        <taxon>Pseudomonadati</taxon>
        <taxon>Pseudomonadota</taxon>
        <taxon>Alphaproteobacteria</taxon>
        <taxon>Hyphomicrobiales</taxon>
        <taxon>Ahrensiaceae</taxon>
        <taxon>Pseudahrensia</taxon>
    </lineage>
</organism>
<feature type="chain" id="PRO_5045064040" description="Antifreeze protein" evidence="1">
    <location>
        <begin position="21"/>
        <end position="121"/>
    </location>
</feature>
<feature type="signal peptide" evidence="1">
    <location>
        <begin position="1"/>
        <end position="20"/>
    </location>
</feature>
<name>A0ABW3FDQ5_9HYPH</name>
<evidence type="ECO:0008006" key="4">
    <source>
        <dbReference type="Google" id="ProtNLM"/>
    </source>
</evidence>
<gene>
    <name evidence="2" type="ORF">ACFQ14_07930</name>
</gene>
<proteinExistence type="predicted"/>
<protein>
    <recommendedName>
        <fullName evidence="4">Antifreeze protein</fullName>
    </recommendedName>
</protein>